<reference evidence="5 6" key="1">
    <citation type="submission" date="2015-08" db="EMBL/GenBank/DDBJ databases">
        <authorList>
            <person name="Babu N.S."/>
            <person name="Beckwith C.J."/>
            <person name="Beseler K.G."/>
            <person name="Brison A."/>
            <person name="Carone J.V."/>
            <person name="Caskin T.P."/>
            <person name="Diamond M."/>
            <person name="Durham M.E."/>
            <person name="Foxe J.M."/>
            <person name="Go M."/>
            <person name="Henderson B.A."/>
            <person name="Jones I.B."/>
            <person name="McGettigan J.A."/>
            <person name="Micheletti S.J."/>
            <person name="Nasrallah M.E."/>
            <person name="Ortiz D."/>
            <person name="Piller C.R."/>
            <person name="Privatt S.R."/>
            <person name="Schneider S.L."/>
            <person name="Sharp S."/>
            <person name="Smith T.C."/>
            <person name="Stanton J.D."/>
            <person name="Ullery H.E."/>
            <person name="Wilson R.J."/>
            <person name="Serrano M.G."/>
            <person name="Buck G."/>
            <person name="Lee V."/>
            <person name="Wang Y."/>
            <person name="Carvalho R."/>
            <person name="Voegtly L."/>
            <person name="Shi R."/>
            <person name="Duckworth R."/>
            <person name="Johnson A."/>
            <person name="Loviza R."/>
            <person name="Walstead R."/>
            <person name="Shah Z."/>
            <person name="Kiflezghi M."/>
            <person name="Wade K."/>
            <person name="Ball S.L."/>
            <person name="Bradley K.W."/>
            <person name="Asai D.J."/>
            <person name="Bowman C.A."/>
            <person name="Russell D.A."/>
            <person name="Pope W.H."/>
            <person name="Jacobs-Sera D."/>
            <person name="Hendrix R.W."/>
            <person name="Hatfull G.F."/>
        </authorList>
    </citation>
    <scope>NUCLEOTIDE SEQUENCE [LARGE SCALE GENOMIC DNA]</scope>
    <source>
        <strain evidence="5 6">DSM 27648</strain>
    </source>
</reference>
<dbReference type="AlphaFoldDB" id="A0A0K1Q925"/>
<dbReference type="EMBL" id="CP012333">
    <property type="protein sequence ID" value="AKV02229.1"/>
    <property type="molecule type" value="Genomic_DNA"/>
</dbReference>
<dbReference type="Pfam" id="PF02801">
    <property type="entry name" value="Ketoacyl-synt_C"/>
    <property type="match status" value="1"/>
</dbReference>
<dbReference type="GO" id="GO:0006633">
    <property type="term" value="P:fatty acid biosynthetic process"/>
    <property type="evidence" value="ECO:0007669"/>
    <property type="project" value="TreeGrafter"/>
</dbReference>
<dbReference type="PANTHER" id="PTHR11712:SF336">
    <property type="entry name" value="3-OXOACYL-[ACYL-CARRIER-PROTEIN] SYNTHASE, MITOCHONDRIAL"/>
    <property type="match status" value="1"/>
</dbReference>
<evidence type="ECO:0000313" key="5">
    <source>
        <dbReference type="EMBL" id="AKV02229.1"/>
    </source>
</evidence>
<accession>A0A0K1Q925</accession>
<evidence type="ECO:0000256" key="2">
    <source>
        <dbReference type="ARBA" id="ARBA00022679"/>
    </source>
</evidence>
<protein>
    <submittedName>
        <fullName evidence="5">3-oxoacyl-[acyl-carrier-protein] synthase, KASII</fullName>
    </submittedName>
</protein>
<dbReference type="RefSeq" id="WP_146653175.1">
    <property type="nucleotide sequence ID" value="NZ_CP012333.1"/>
</dbReference>
<name>A0A0K1Q925_9BACT</name>
<dbReference type="Proteomes" id="UP000064967">
    <property type="component" value="Chromosome"/>
</dbReference>
<proteinExistence type="inferred from homology"/>
<dbReference type="InterPro" id="IPR020841">
    <property type="entry name" value="PKS_Beta-ketoAc_synthase_dom"/>
</dbReference>
<dbReference type="OrthoDB" id="7061549at2"/>
<dbReference type="Gene3D" id="3.40.47.10">
    <property type="match status" value="2"/>
</dbReference>
<evidence type="ECO:0000259" key="4">
    <source>
        <dbReference type="PROSITE" id="PS52004"/>
    </source>
</evidence>
<dbReference type="InterPro" id="IPR000794">
    <property type="entry name" value="Beta-ketoacyl_synthase"/>
</dbReference>
<dbReference type="SUPFAM" id="SSF53901">
    <property type="entry name" value="Thiolase-like"/>
    <property type="match status" value="2"/>
</dbReference>
<organism evidence="5 6">
    <name type="scientific">Labilithrix luteola</name>
    <dbReference type="NCBI Taxonomy" id="1391654"/>
    <lineage>
        <taxon>Bacteria</taxon>
        <taxon>Pseudomonadati</taxon>
        <taxon>Myxococcota</taxon>
        <taxon>Polyangia</taxon>
        <taxon>Polyangiales</taxon>
        <taxon>Labilitrichaceae</taxon>
        <taxon>Labilithrix</taxon>
    </lineage>
</organism>
<evidence type="ECO:0000256" key="3">
    <source>
        <dbReference type="RuleBase" id="RU003694"/>
    </source>
</evidence>
<dbReference type="InterPro" id="IPR014031">
    <property type="entry name" value="Ketoacyl_synth_C"/>
</dbReference>
<dbReference type="Pfam" id="PF00109">
    <property type="entry name" value="ketoacyl-synt"/>
    <property type="match status" value="1"/>
</dbReference>
<evidence type="ECO:0000256" key="1">
    <source>
        <dbReference type="ARBA" id="ARBA00008467"/>
    </source>
</evidence>
<keyword evidence="2 3" id="KW-0808">Transferase</keyword>
<dbReference type="GO" id="GO:0004315">
    <property type="term" value="F:3-oxoacyl-[acyl-carrier-protein] synthase activity"/>
    <property type="evidence" value="ECO:0007669"/>
    <property type="project" value="TreeGrafter"/>
</dbReference>
<evidence type="ECO:0000313" key="6">
    <source>
        <dbReference type="Proteomes" id="UP000064967"/>
    </source>
</evidence>
<dbReference type="InterPro" id="IPR016039">
    <property type="entry name" value="Thiolase-like"/>
</dbReference>
<gene>
    <name evidence="5" type="ORF">AKJ09_08892</name>
</gene>
<feature type="domain" description="Ketosynthase family 3 (KS3)" evidence="4">
    <location>
        <begin position="1"/>
        <end position="387"/>
    </location>
</feature>
<dbReference type="KEGG" id="llu:AKJ09_08892"/>
<comment type="similarity">
    <text evidence="1 3">Belongs to the thiolase-like superfamily. Beta-ketoacyl-ACP synthases family.</text>
</comment>
<keyword evidence="6" id="KW-1185">Reference proteome</keyword>
<dbReference type="STRING" id="1391654.AKJ09_08892"/>
<dbReference type="InterPro" id="IPR014030">
    <property type="entry name" value="Ketoacyl_synth_N"/>
</dbReference>
<sequence>MTPRAITGLGITCALGTGVDDFFRALRENTGAPPEAQTITSFDASKYENARVLEVPGFDPTKYLGDKGLRTLDRLTKLLVVAARLSLQDAGVKKDGQWAHFAPELVGVCCSNAYGSLEAITELDRVAKLEDARYINPAKFPNTVSNSASGYVSIWEDLRALNVTVSDGNCGGLDAVACADIHLSSERAEAIITGGGEAMSEALFLAFEKLGVLAPTPARTSEPRLGEGAAFLVLERATAAKARGARILGEVTGYATSFVAPENETSLIFASREAASRAAAQAIADAGLEKKDIDLVVSGVSGLAQFDVEELGAIEQVLGPVPVAAPKRTFGETLGAGGTMGMAAALGWLNGVPVSDLVRGSAPARVENVLVTAVGYYGNASAVVLRRAS</sequence>
<dbReference type="PROSITE" id="PS52004">
    <property type="entry name" value="KS3_2"/>
    <property type="match status" value="1"/>
</dbReference>
<dbReference type="PANTHER" id="PTHR11712">
    <property type="entry name" value="POLYKETIDE SYNTHASE-RELATED"/>
    <property type="match status" value="1"/>
</dbReference>